<feature type="region of interest" description="Disordered" evidence="1">
    <location>
        <begin position="1"/>
        <end position="111"/>
    </location>
</feature>
<accession>A0A9P1GZF1</accession>
<dbReference type="EMBL" id="CALLCH030000005">
    <property type="protein sequence ID" value="CAI4212626.1"/>
    <property type="molecule type" value="Genomic_DNA"/>
</dbReference>
<name>A0A9P1GZF1_9PEZI</name>
<gene>
    <name evidence="3" type="ORF">PPNO1_LOCUS2383</name>
</gene>
<evidence type="ECO:0000256" key="2">
    <source>
        <dbReference type="SAM" id="Phobius"/>
    </source>
</evidence>
<feature type="compositionally biased region" description="Low complexity" evidence="1">
    <location>
        <begin position="30"/>
        <end position="66"/>
    </location>
</feature>
<proteinExistence type="predicted"/>
<evidence type="ECO:0000313" key="3">
    <source>
        <dbReference type="EMBL" id="CAI4212626.1"/>
    </source>
</evidence>
<feature type="transmembrane region" description="Helical" evidence="2">
    <location>
        <begin position="581"/>
        <end position="603"/>
    </location>
</feature>
<comment type="caution">
    <text evidence="3">The sequence shown here is derived from an EMBL/GenBank/DDBJ whole genome shotgun (WGS) entry which is preliminary data.</text>
</comment>
<reference evidence="3" key="1">
    <citation type="submission" date="2022-11" db="EMBL/GenBank/DDBJ databases">
        <authorList>
            <person name="Scott C."/>
            <person name="Bruce N."/>
        </authorList>
    </citation>
    <scope>NUCLEOTIDE SEQUENCE</scope>
</reference>
<evidence type="ECO:0000256" key="1">
    <source>
        <dbReference type="SAM" id="MobiDB-lite"/>
    </source>
</evidence>
<organism evidence="3 4">
    <name type="scientific">Parascedosporium putredinis</name>
    <dbReference type="NCBI Taxonomy" id="1442378"/>
    <lineage>
        <taxon>Eukaryota</taxon>
        <taxon>Fungi</taxon>
        <taxon>Dikarya</taxon>
        <taxon>Ascomycota</taxon>
        <taxon>Pezizomycotina</taxon>
        <taxon>Sordariomycetes</taxon>
        <taxon>Hypocreomycetidae</taxon>
        <taxon>Microascales</taxon>
        <taxon>Microascaceae</taxon>
        <taxon>Parascedosporium</taxon>
    </lineage>
</organism>
<sequence length="684" mass="75543">MAYRAIPQASAIPQDHIITGYDPGFSSMEQQQQEQLHYQQQLQQDQMLYQQQPQQQQQQQQFQQPQTIPSFSVPRKPVSPSYKVKEHEPSLTSTTRDYPRPRGGRRTPRSSADAVVEATRLGPTVFPIIFAAIASRFFRNYARWKAEQREGIGLATLEQILGSQSFAGTFERAVFLRTNMLMAIVTLMVWAMSPIGGQSSSRLLFRDVRVDATPMTLFYPNNSATMSWVGSASGLDDVEAILSTMYAASLLTSPAMKAAVTDMWDRPKIPKWNRSAAYDLDADGWRAVDRQALVDGEHDFTSLLGLKMEGFTLESDVSYDVTVESSYIDFDCTVLADGVVRNKTEDVVPASRLNVTTLFPLISDFQVTQTPLAAKFEVPGTNVSYGQWKVSNSAEPLSLLIALRALAHETKDPTSAVSYFQCAATPSSSRPSCAAGRTPPPSRLLAIDHLIASATEYYLHGDTVLFQTGSILFWNTTDMGVFSRRMTTAFNTLWQGSLDPFNATTASLRTLTDGDDPAQVAAANEVDPNDPNSSSSTATTGRVLSYEALNQTFTEAVIIRAIIPADATKTRKTDVYRANHYWIGILIAATVVLELIAIASAAFEFITLAPDVLAYASSMVRDNVFVPQPATGSALHGTERSRLLKDMRVQIADVWPEKEVGYVAFSAVGEGPPWRRLTRDRVYR</sequence>
<dbReference type="AlphaFoldDB" id="A0A9P1GZF1"/>
<dbReference type="SUPFAM" id="SSF81995">
    <property type="entry name" value="beta-sandwich domain of Sec23/24"/>
    <property type="match status" value="1"/>
</dbReference>
<protein>
    <submittedName>
        <fullName evidence="3">Uncharacterized protein</fullName>
    </submittedName>
</protein>
<keyword evidence="2" id="KW-0472">Membrane</keyword>
<keyword evidence="2" id="KW-1133">Transmembrane helix</keyword>
<keyword evidence="4" id="KW-1185">Reference proteome</keyword>
<keyword evidence="2" id="KW-0812">Transmembrane</keyword>
<feature type="transmembrane region" description="Helical" evidence="2">
    <location>
        <begin position="174"/>
        <end position="193"/>
    </location>
</feature>
<dbReference type="OrthoDB" id="3692311at2759"/>
<evidence type="ECO:0000313" key="4">
    <source>
        <dbReference type="Proteomes" id="UP000838763"/>
    </source>
</evidence>
<dbReference type="Proteomes" id="UP000838763">
    <property type="component" value="Unassembled WGS sequence"/>
</dbReference>